<proteinExistence type="predicted"/>
<keyword evidence="4" id="KW-1185">Reference proteome</keyword>
<evidence type="ECO:0000259" key="2">
    <source>
        <dbReference type="Pfam" id="PF00561"/>
    </source>
</evidence>
<keyword evidence="1" id="KW-0378">Hydrolase</keyword>
<sequence>MTMTRQTLELGNGAISYRTQGEGPPLVLVSTLAGTWIRQIPELSQHFSVITYDMRGFGDSPSSQGFPSNAEHADDLDRLLEELGIPRASVLGLSHGGLVAQHFALRHPHRVHRLALVATFGRPGSSTGIFLNMLNGFLDRDDLPNFWEVLKSFLFSAAGWERMTRMETHLRRAMFDQYTVAALRSIYGQAREHDLLAALGAIHSPTLVIGGAEDMLFPPSVTEALAAAIPGASLELLPAAHVPPVEAPLPFNKIVTEFFGAER</sequence>
<dbReference type="InterPro" id="IPR050266">
    <property type="entry name" value="AB_hydrolase_sf"/>
</dbReference>
<dbReference type="GO" id="GO:0016787">
    <property type="term" value="F:hydrolase activity"/>
    <property type="evidence" value="ECO:0007669"/>
    <property type="project" value="UniProtKB-KW"/>
</dbReference>
<dbReference type="EMBL" id="CM000951">
    <property type="protein sequence ID" value="EDY56073.1"/>
    <property type="molecule type" value="Genomic_DNA"/>
</dbReference>
<name>B5HTB8_STRX2</name>
<gene>
    <name evidence="3" type="ORF">SSEG_09065</name>
</gene>
<feature type="domain" description="AB hydrolase-1" evidence="2">
    <location>
        <begin position="24"/>
        <end position="246"/>
    </location>
</feature>
<protein>
    <submittedName>
        <fullName evidence="3">3-oxoadipate enol-lactonase</fullName>
    </submittedName>
</protein>
<evidence type="ECO:0000313" key="3">
    <source>
        <dbReference type="EMBL" id="EDY56073.1"/>
    </source>
</evidence>
<evidence type="ECO:0000313" key="4">
    <source>
        <dbReference type="Proteomes" id="UP000002785"/>
    </source>
</evidence>
<organism evidence="3 4">
    <name type="scientific">Streptomyces sviceus (strain ATCC 29083 / DSM 924 / JCM 4929 / NBRC 13980 / NCIMB 11184 / NRRL 5439 / UC 5370)</name>
    <dbReference type="NCBI Taxonomy" id="463191"/>
    <lineage>
        <taxon>Bacteria</taxon>
        <taxon>Bacillati</taxon>
        <taxon>Actinomycetota</taxon>
        <taxon>Actinomycetes</taxon>
        <taxon>Kitasatosporales</taxon>
        <taxon>Streptomycetaceae</taxon>
        <taxon>Streptomyces</taxon>
    </lineage>
</organism>
<dbReference type="PANTHER" id="PTHR43798">
    <property type="entry name" value="MONOACYLGLYCEROL LIPASE"/>
    <property type="match status" value="1"/>
</dbReference>
<dbReference type="SUPFAM" id="SSF53474">
    <property type="entry name" value="alpha/beta-Hydrolases"/>
    <property type="match status" value="1"/>
</dbReference>
<dbReference type="eggNOG" id="COG2267">
    <property type="taxonomic scope" value="Bacteria"/>
</dbReference>
<dbReference type="InterPro" id="IPR029058">
    <property type="entry name" value="AB_hydrolase_fold"/>
</dbReference>
<dbReference type="PANTHER" id="PTHR43798:SF31">
    <property type="entry name" value="AB HYDROLASE SUPERFAMILY PROTEIN YCLE"/>
    <property type="match status" value="1"/>
</dbReference>
<dbReference type="Gene3D" id="3.40.50.1820">
    <property type="entry name" value="alpha/beta hydrolase"/>
    <property type="match status" value="1"/>
</dbReference>
<dbReference type="PRINTS" id="PR00111">
    <property type="entry name" value="ABHYDROLASE"/>
</dbReference>
<dbReference type="AlphaFoldDB" id="B5HTB8"/>
<dbReference type="InterPro" id="IPR000073">
    <property type="entry name" value="AB_hydrolase_1"/>
</dbReference>
<evidence type="ECO:0000256" key="1">
    <source>
        <dbReference type="ARBA" id="ARBA00022801"/>
    </source>
</evidence>
<accession>B5HTB8</accession>
<dbReference type="Proteomes" id="UP000002785">
    <property type="component" value="Chromosome"/>
</dbReference>
<dbReference type="Pfam" id="PF00561">
    <property type="entry name" value="Abhydrolase_1"/>
    <property type="match status" value="1"/>
</dbReference>
<dbReference type="HOGENOM" id="CLU_020336_50_3_11"/>
<dbReference type="GO" id="GO:0016020">
    <property type="term" value="C:membrane"/>
    <property type="evidence" value="ECO:0007669"/>
    <property type="project" value="TreeGrafter"/>
</dbReference>
<reference evidence="3" key="1">
    <citation type="submission" date="2009-10" db="EMBL/GenBank/DDBJ databases">
        <title>The genome sequence of Streptomyces sviceus strain ATCC 29083.</title>
        <authorList>
            <consortium name="The Broad Institute Genome Sequencing Platform"/>
            <consortium name="Broad Institute Microbial Sequencing Center"/>
            <person name="Fischbach M."/>
            <person name="Godfrey P."/>
            <person name="Ward D."/>
            <person name="Young S."/>
            <person name="Zeng Q."/>
            <person name="Koehrsen M."/>
            <person name="Alvarado L."/>
            <person name="Berlin A.M."/>
            <person name="Bochicchio J."/>
            <person name="Borenstein D."/>
            <person name="Chapman S.B."/>
            <person name="Chen Z."/>
            <person name="Engels R."/>
            <person name="Freedman E."/>
            <person name="Gellesch M."/>
            <person name="Goldberg J."/>
            <person name="Griggs A."/>
            <person name="Gujja S."/>
            <person name="Heilman E.R."/>
            <person name="Heiman D.I."/>
            <person name="Hepburn T.A."/>
            <person name="Howarth C."/>
            <person name="Jen D."/>
            <person name="Larson L."/>
            <person name="Lewis B."/>
            <person name="Mehta T."/>
            <person name="Park D."/>
            <person name="Pearson M."/>
            <person name="Richards J."/>
            <person name="Roberts A."/>
            <person name="Saif S."/>
            <person name="Shea T.D."/>
            <person name="Shenoy N."/>
            <person name="Sisk P."/>
            <person name="Stolte C."/>
            <person name="Sykes S.N."/>
            <person name="Thomson T."/>
            <person name="Walk T."/>
            <person name="White J."/>
            <person name="Yandava C."/>
            <person name="Straight P."/>
            <person name="Clardy J."/>
            <person name="Hung D."/>
            <person name="Kolter R."/>
            <person name="Mekalanos J."/>
            <person name="Walker S."/>
            <person name="Walsh C.T."/>
            <person name="Wieland-Brown L.C."/>
            <person name="Haas B."/>
            <person name="Nusbaum C."/>
            <person name="Birren B."/>
        </authorList>
    </citation>
    <scope>NUCLEOTIDE SEQUENCE [LARGE SCALE GENOMIC DNA]</scope>
    <source>
        <strain evidence="3">ATCC 29083</strain>
    </source>
</reference>